<accession>R7SWN5</accession>
<evidence type="ECO:0000313" key="4">
    <source>
        <dbReference type="Proteomes" id="UP000053319"/>
    </source>
</evidence>
<dbReference type="OrthoDB" id="3241054at2759"/>
<dbReference type="AlphaFoldDB" id="R7SWN5"/>
<feature type="signal peptide" evidence="2">
    <location>
        <begin position="1"/>
        <end position="23"/>
    </location>
</feature>
<dbReference type="KEGG" id="dsq:DICSQDRAFT_161983"/>
<feature type="chain" id="PRO_5004444448" evidence="2">
    <location>
        <begin position="24"/>
        <end position="315"/>
    </location>
</feature>
<protein>
    <submittedName>
        <fullName evidence="3">Uncharacterized protein</fullName>
    </submittedName>
</protein>
<reference evidence="3 4" key="1">
    <citation type="journal article" date="2012" name="Science">
        <title>The Paleozoic origin of enzymatic lignin decomposition reconstructed from 31 fungal genomes.</title>
        <authorList>
            <person name="Floudas D."/>
            <person name="Binder M."/>
            <person name="Riley R."/>
            <person name="Barry K."/>
            <person name="Blanchette R.A."/>
            <person name="Henrissat B."/>
            <person name="Martinez A.T."/>
            <person name="Otillar R."/>
            <person name="Spatafora J.W."/>
            <person name="Yadav J.S."/>
            <person name="Aerts A."/>
            <person name="Benoit I."/>
            <person name="Boyd A."/>
            <person name="Carlson A."/>
            <person name="Copeland A."/>
            <person name="Coutinho P.M."/>
            <person name="de Vries R.P."/>
            <person name="Ferreira P."/>
            <person name="Findley K."/>
            <person name="Foster B."/>
            <person name="Gaskell J."/>
            <person name="Glotzer D."/>
            <person name="Gorecki P."/>
            <person name="Heitman J."/>
            <person name="Hesse C."/>
            <person name="Hori C."/>
            <person name="Igarashi K."/>
            <person name="Jurgens J.A."/>
            <person name="Kallen N."/>
            <person name="Kersten P."/>
            <person name="Kohler A."/>
            <person name="Kuees U."/>
            <person name="Kumar T.K.A."/>
            <person name="Kuo A."/>
            <person name="LaButti K."/>
            <person name="Larrondo L.F."/>
            <person name="Lindquist E."/>
            <person name="Ling A."/>
            <person name="Lombard V."/>
            <person name="Lucas S."/>
            <person name="Lundell T."/>
            <person name="Martin R."/>
            <person name="McLaughlin D.J."/>
            <person name="Morgenstern I."/>
            <person name="Morin E."/>
            <person name="Murat C."/>
            <person name="Nagy L.G."/>
            <person name="Nolan M."/>
            <person name="Ohm R.A."/>
            <person name="Patyshakuliyeva A."/>
            <person name="Rokas A."/>
            <person name="Ruiz-Duenas F.J."/>
            <person name="Sabat G."/>
            <person name="Salamov A."/>
            <person name="Samejima M."/>
            <person name="Schmutz J."/>
            <person name="Slot J.C."/>
            <person name="St John F."/>
            <person name="Stenlid J."/>
            <person name="Sun H."/>
            <person name="Sun S."/>
            <person name="Syed K."/>
            <person name="Tsang A."/>
            <person name="Wiebenga A."/>
            <person name="Young D."/>
            <person name="Pisabarro A."/>
            <person name="Eastwood D.C."/>
            <person name="Martin F."/>
            <person name="Cullen D."/>
            <person name="Grigoriev I.V."/>
            <person name="Hibbett D.S."/>
        </authorList>
    </citation>
    <scope>NUCLEOTIDE SEQUENCE [LARGE SCALE GENOMIC DNA]</scope>
    <source>
        <strain evidence="3 4">LYAD-421 SS1</strain>
    </source>
</reference>
<dbReference type="HOGENOM" id="CLU_076643_0_0_1"/>
<name>R7SWN5_DICSQ</name>
<dbReference type="GeneID" id="18838130"/>
<sequence length="315" mass="30279">MFFSKSFIATAALCLSLSLQAHAHAAIAPALDVKGTPVRNDVQRPSTAKPCGNAALTGIDTSTAVTAAANGSFAATITNFNAGVDGSRQVTATINADGTGKNFVNAEVLQNGDKNPTSTGSQQLVVQIPAGTTCSGGASKSKCLVSFTTAGGFGNCVVVDQAAGAATGAGNNAAGTGAAAGNSTATDAAATSVATDTAAASSAAAASTTDAAATSTSTTTTTTGKKHHHHKGAAGAAGAKGAAGAAGAKGAQANNGTAAAQAGNGTAAAQANQAQTKAQKIKQFVDSQRKIKPVGTRAARIARRAAEGPAVEVLA</sequence>
<proteinExistence type="predicted"/>
<organism evidence="3 4">
    <name type="scientific">Dichomitus squalens (strain LYAD-421)</name>
    <name type="common">Western red white-rot fungus</name>
    <dbReference type="NCBI Taxonomy" id="732165"/>
    <lineage>
        <taxon>Eukaryota</taxon>
        <taxon>Fungi</taxon>
        <taxon>Dikarya</taxon>
        <taxon>Basidiomycota</taxon>
        <taxon>Agaricomycotina</taxon>
        <taxon>Agaricomycetes</taxon>
        <taxon>Polyporales</taxon>
        <taxon>Polyporaceae</taxon>
        <taxon>Dichomitus</taxon>
    </lineage>
</organism>
<dbReference type="OMA" id="AKPCGNA"/>
<dbReference type="RefSeq" id="XP_007366723.1">
    <property type="nucleotide sequence ID" value="XM_007366661.1"/>
</dbReference>
<dbReference type="EMBL" id="JH719415">
    <property type="protein sequence ID" value="EJF60584.1"/>
    <property type="molecule type" value="Genomic_DNA"/>
</dbReference>
<evidence type="ECO:0000256" key="1">
    <source>
        <dbReference type="SAM" id="MobiDB-lite"/>
    </source>
</evidence>
<evidence type="ECO:0000313" key="3">
    <source>
        <dbReference type="EMBL" id="EJF60584.1"/>
    </source>
</evidence>
<keyword evidence="2" id="KW-0732">Signal</keyword>
<evidence type="ECO:0000256" key="2">
    <source>
        <dbReference type="SAM" id="SignalP"/>
    </source>
</evidence>
<gene>
    <name evidence="3" type="ORF">DICSQDRAFT_161983</name>
</gene>
<feature type="region of interest" description="Disordered" evidence="1">
    <location>
        <begin position="204"/>
        <end position="238"/>
    </location>
</feature>
<feature type="compositionally biased region" description="Low complexity" evidence="1">
    <location>
        <begin position="204"/>
        <end position="223"/>
    </location>
</feature>
<dbReference type="Proteomes" id="UP000053319">
    <property type="component" value="Unassembled WGS sequence"/>
</dbReference>